<sequence length="692" mass="77324">MAPTRPVQAPKRVRNATDGPRQGGVKKRKKSLKEDGHLGRGRKKTWSLPWLKRLVVLRMCGLHFSEIFELLNVLSGGTTPNVERTAQYNMKRLLGDGWKGLCAPDKETSRRFLTLLAGSEQRRFEAKSAKRIPQAFQDDRSLDTMSSNTPVAPEQANPSITVDPSVFSFRPMDERCVTFEDVFGIIEAFTSFSWDIPSADTALSTYPKPPEQEPRFTIEHEVLPAAHDEPSSTPQFQLPETTLPTISPHQNNPDEWQSVLSDQSARISEILRRFSYTSLDRTLIKRVARLRYSFSSYATSNMASALEPSPNPPDPNGIYEPPLIRPFPTVFQTFRYSIRLQNRQLVHKCCSVEPNCIHKSIAKAIVNHGIVPGATETLQSLESALENLFMHHDCSPLSYAQDCAGCNALFFAAGLGAPLSVLSILLDPQLVHRVDNDNRTFLFHLDLAGIAPAGCICVSNGGTGVSHGSAFECLMVRLEAQGFNFAYTDNDDKNFLSWLCLSPYFRVEWLCSLMRDNTKWKRRIDILSRLPDSSELTFADRLSSQDRATLAGCIAGWDSCDTIRVAYSGVNKGLYQSRGLQHLHETCFTRTPVDDDYVLQTVQKLYTQGANLDIVYRPDGATLNTLALKHGCYKTYAFLTSLNNNVSSQDSASNALEEYAVMLDFNRSRSSKAPASLTARSMKSLARLLKRD</sequence>
<evidence type="ECO:0008006" key="4">
    <source>
        <dbReference type="Google" id="ProtNLM"/>
    </source>
</evidence>
<organism evidence="2 3">
    <name type="scientific">Byssothecium circinans</name>
    <dbReference type="NCBI Taxonomy" id="147558"/>
    <lineage>
        <taxon>Eukaryota</taxon>
        <taxon>Fungi</taxon>
        <taxon>Dikarya</taxon>
        <taxon>Ascomycota</taxon>
        <taxon>Pezizomycotina</taxon>
        <taxon>Dothideomycetes</taxon>
        <taxon>Pleosporomycetidae</taxon>
        <taxon>Pleosporales</taxon>
        <taxon>Massarineae</taxon>
        <taxon>Massarinaceae</taxon>
        <taxon>Byssothecium</taxon>
    </lineage>
</organism>
<dbReference type="AlphaFoldDB" id="A0A6A5TZD0"/>
<dbReference type="Proteomes" id="UP000800035">
    <property type="component" value="Unassembled WGS sequence"/>
</dbReference>
<evidence type="ECO:0000313" key="3">
    <source>
        <dbReference type="Proteomes" id="UP000800035"/>
    </source>
</evidence>
<dbReference type="InterPro" id="IPR036770">
    <property type="entry name" value="Ankyrin_rpt-contain_sf"/>
</dbReference>
<dbReference type="EMBL" id="ML976990">
    <property type="protein sequence ID" value="KAF1957069.1"/>
    <property type="molecule type" value="Genomic_DNA"/>
</dbReference>
<gene>
    <name evidence="2" type="ORF">CC80DRAFT_535026</name>
</gene>
<accession>A0A6A5TZD0</accession>
<proteinExistence type="predicted"/>
<keyword evidence="3" id="KW-1185">Reference proteome</keyword>
<reference evidence="2" key="1">
    <citation type="journal article" date="2020" name="Stud. Mycol.">
        <title>101 Dothideomycetes genomes: a test case for predicting lifestyles and emergence of pathogens.</title>
        <authorList>
            <person name="Haridas S."/>
            <person name="Albert R."/>
            <person name="Binder M."/>
            <person name="Bloem J."/>
            <person name="Labutti K."/>
            <person name="Salamov A."/>
            <person name="Andreopoulos B."/>
            <person name="Baker S."/>
            <person name="Barry K."/>
            <person name="Bills G."/>
            <person name="Bluhm B."/>
            <person name="Cannon C."/>
            <person name="Castanera R."/>
            <person name="Culley D."/>
            <person name="Daum C."/>
            <person name="Ezra D."/>
            <person name="Gonzalez J."/>
            <person name="Henrissat B."/>
            <person name="Kuo A."/>
            <person name="Liang C."/>
            <person name="Lipzen A."/>
            <person name="Lutzoni F."/>
            <person name="Magnuson J."/>
            <person name="Mondo S."/>
            <person name="Nolan M."/>
            <person name="Ohm R."/>
            <person name="Pangilinan J."/>
            <person name="Park H.-J."/>
            <person name="Ramirez L."/>
            <person name="Alfaro M."/>
            <person name="Sun H."/>
            <person name="Tritt A."/>
            <person name="Yoshinaga Y."/>
            <person name="Zwiers L.-H."/>
            <person name="Turgeon B."/>
            <person name="Goodwin S."/>
            <person name="Spatafora J."/>
            <person name="Crous P."/>
            <person name="Grigoriev I."/>
        </authorList>
    </citation>
    <scope>NUCLEOTIDE SEQUENCE</scope>
    <source>
        <strain evidence="2">CBS 675.92</strain>
    </source>
</reference>
<evidence type="ECO:0000256" key="1">
    <source>
        <dbReference type="SAM" id="MobiDB-lite"/>
    </source>
</evidence>
<feature type="region of interest" description="Disordered" evidence="1">
    <location>
        <begin position="1"/>
        <end position="42"/>
    </location>
</feature>
<protein>
    <recommendedName>
        <fullName evidence="4">Ankyrin</fullName>
    </recommendedName>
</protein>
<dbReference type="SUPFAM" id="SSF48403">
    <property type="entry name" value="Ankyrin repeat"/>
    <property type="match status" value="1"/>
</dbReference>
<name>A0A6A5TZD0_9PLEO</name>
<evidence type="ECO:0000313" key="2">
    <source>
        <dbReference type="EMBL" id="KAF1957069.1"/>
    </source>
</evidence>
<dbReference type="OrthoDB" id="3799462at2759"/>